<dbReference type="RefSeq" id="WP_115311980.1">
    <property type="nucleotide sequence ID" value="NZ_UGTH01000001.1"/>
</dbReference>
<name>A0A379D9R7_9FIRM</name>
<dbReference type="Proteomes" id="UP000254777">
    <property type="component" value="Unassembled WGS sequence"/>
</dbReference>
<proteinExistence type="predicted"/>
<reference evidence="1 2" key="1">
    <citation type="submission" date="2018-06" db="EMBL/GenBank/DDBJ databases">
        <authorList>
            <consortium name="Pathogen Informatics"/>
            <person name="Doyle S."/>
        </authorList>
    </citation>
    <scope>NUCLEOTIDE SEQUENCE [LARGE SCALE GENOMIC DNA]</scope>
    <source>
        <strain evidence="1 2">NCTC11088</strain>
    </source>
</reference>
<dbReference type="PROSITE" id="PS51257">
    <property type="entry name" value="PROKAR_LIPOPROTEIN"/>
    <property type="match status" value="1"/>
</dbReference>
<evidence type="ECO:0000313" key="1">
    <source>
        <dbReference type="EMBL" id="SUB74718.1"/>
    </source>
</evidence>
<evidence type="ECO:0000313" key="2">
    <source>
        <dbReference type="Proteomes" id="UP000254777"/>
    </source>
</evidence>
<protein>
    <recommendedName>
        <fullName evidence="3">Lipoprotein</fullName>
    </recommendedName>
</protein>
<sequence length="263" mass="31140">MIQTKKLAYCFVFIIFLLIVGCNKNKNKFEIIFESKENFSEKLYTSKENYSVYSHNGTVYVMLNGEKLLLKDALEQDKISMDEILEKAKNDFNPNTLSKYSYSDGGSQEYPYKTYTLINFNTLDGNNDIYFAPPKTTINDIEQNNEMDIYFEEADNGLKLLHQKDEFTNFNTFSYNGIVSIVYTQKILPIEDAIKEGLDMSFVYYKIERRDFQKREDEIKTYKNNFKIYPYHNYKEIKFIDGDLYFVPKNFSLNEIEKLNNNI</sequence>
<dbReference type="EMBL" id="UGTH01000001">
    <property type="protein sequence ID" value="SUB74718.1"/>
    <property type="molecule type" value="Genomic_DNA"/>
</dbReference>
<accession>A0A379D9R7</accession>
<dbReference type="AlphaFoldDB" id="A0A379D9R7"/>
<gene>
    <name evidence="1" type="ORF">NCTC11088_00473</name>
</gene>
<evidence type="ECO:0008006" key="3">
    <source>
        <dbReference type="Google" id="ProtNLM"/>
    </source>
</evidence>
<organism evidence="1 2">
    <name type="scientific">Peptoniphilus indolicus</name>
    <dbReference type="NCBI Taxonomy" id="33030"/>
    <lineage>
        <taxon>Bacteria</taxon>
        <taxon>Bacillati</taxon>
        <taxon>Bacillota</taxon>
        <taxon>Tissierellia</taxon>
        <taxon>Tissierellales</taxon>
        <taxon>Peptoniphilaceae</taxon>
        <taxon>Peptoniphilus</taxon>
    </lineage>
</organism>